<dbReference type="PRINTS" id="PR00838">
    <property type="entry name" value="V5ALLERGEN"/>
</dbReference>
<dbReference type="AlphaFoldDB" id="A0A915A8E1"/>
<sequence>MQQQMVSTSVLVAAQQCPNAKMSDADRSTIVEQHNRLRSELAFGRAKTVDGGFAPSGKNIYKMTWDCGLEDRSQQWADRCTFAHSSSDFRQGAGENIYQFSTTGRIPSTKNLVVDAGRAWWEELAKYGISNVDNILTREVFSDGVGHFTQMAWGATTKIGCGIATNCGKRGRNVIIVVCQYLEAGNYIDEPIYELGKPCVKDFECTTFKNSTCSAADGLCIKPQL</sequence>
<dbReference type="GO" id="GO:0005576">
    <property type="term" value="C:extracellular region"/>
    <property type="evidence" value="ECO:0007669"/>
    <property type="project" value="InterPro"/>
</dbReference>
<dbReference type="CDD" id="cd05380">
    <property type="entry name" value="CAP_euk"/>
    <property type="match status" value="1"/>
</dbReference>
<reference evidence="3" key="1">
    <citation type="submission" date="2022-11" db="UniProtKB">
        <authorList>
            <consortium name="WormBaseParasite"/>
        </authorList>
    </citation>
    <scope>IDENTIFICATION</scope>
</reference>
<dbReference type="Proteomes" id="UP000887569">
    <property type="component" value="Unplaced"/>
</dbReference>
<dbReference type="InterPro" id="IPR035940">
    <property type="entry name" value="CAP_sf"/>
</dbReference>
<dbReference type="PRINTS" id="PR00837">
    <property type="entry name" value="V5TPXLIKE"/>
</dbReference>
<name>A0A915A8E1_PARUN</name>
<dbReference type="InterPro" id="IPR018244">
    <property type="entry name" value="Allrgn_V5/Tpx1_CS"/>
</dbReference>
<dbReference type="SMART" id="SM00198">
    <property type="entry name" value="SCP"/>
    <property type="match status" value="1"/>
</dbReference>
<dbReference type="InterPro" id="IPR014044">
    <property type="entry name" value="CAP_dom"/>
</dbReference>
<evidence type="ECO:0000313" key="2">
    <source>
        <dbReference type="Proteomes" id="UP000887569"/>
    </source>
</evidence>
<evidence type="ECO:0000313" key="3">
    <source>
        <dbReference type="WBParaSite" id="PgR003_g019_t01"/>
    </source>
</evidence>
<dbReference type="PROSITE" id="PS01009">
    <property type="entry name" value="CRISP_1"/>
    <property type="match status" value="1"/>
</dbReference>
<dbReference type="PANTHER" id="PTHR10334">
    <property type="entry name" value="CYSTEINE-RICH SECRETORY PROTEIN-RELATED"/>
    <property type="match status" value="1"/>
</dbReference>
<keyword evidence="2" id="KW-1185">Reference proteome</keyword>
<protein>
    <submittedName>
        <fullName evidence="3">SCP domain-containing protein</fullName>
    </submittedName>
</protein>
<organism evidence="2 3">
    <name type="scientific">Parascaris univalens</name>
    <name type="common">Nematode worm</name>
    <dbReference type="NCBI Taxonomy" id="6257"/>
    <lineage>
        <taxon>Eukaryota</taxon>
        <taxon>Metazoa</taxon>
        <taxon>Ecdysozoa</taxon>
        <taxon>Nematoda</taxon>
        <taxon>Chromadorea</taxon>
        <taxon>Rhabditida</taxon>
        <taxon>Spirurina</taxon>
        <taxon>Ascaridomorpha</taxon>
        <taxon>Ascaridoidea</taxon>
        <taxon>Ascarididae</taxon>
        <taxon>Parascaris</taxon>
    </lineage>
</organism>
<dbReference type="Pfam" id="PF00188">
    <property type="entry name" value="CAP"/>
    <property type="match status" value="1"/>
</dbReference>
<dbReference type="WBParaSite" id="PgR003_g019_t01">
    <property type="protein sequence ID" value="PgR003_g019_t01"/>
    <property type="gene ID" value="PgR003_g019"/>
</dbReference>
<feature type="domain" description="SCP" evidence="1">
    <location>
        <begin position="25"/>
        <end position="189"/>
    </location>
</feature>
<dbReference type="SUPFAM" id="SSF55797">
    <property type="entry name" value="PR-1-like"/>
    <property type="match status" value="1"/>
</dbReference>
<accession>A0A915A8E1</accession>
<dbReference type="Gene3D" id="3.40.33.10">
    <property type="entry name" value="CAP"/>
    <property type="match status" value="1"/>
</dbReference>
<dbReference type="InterPro" id="IPR001283">
    <property type="entry name" value="CRISP-related"/>
</dbReference>
<dbReference type="InterPro" id="IPR002413">
    <property type="entry name" value="V5_allergen-like"/>
</dbReference>
<proteinExistence type="predicted"/>
<evidence type="ECO:0000259" key="1">
    <source>
        <dbReference type="SMART" id="SM00198"/>
    </source>
</evidence>